<sequence length="164" mass="17982">MSNPDLYLTKTIKRQRTRELCCKLYLDPLRQPAGAIASPQQWKSEQLSIGGCVESMEDDAGKGYCIGSLRPAPTAYNLNSSRLYRVRRNGENFTSASHHATGGDEVANESHPADGEQQGGGVSSITRQYTLPMASCSLLESYVTGTGSPLRNLYCQCKHHSVRQ</sequence>
<keyword evidence="2" id="KW-1185">Reference proteome</keyword>
<reference evidence="1 2" key="1">
    <citation type="journal article" date="2017" name="G3 (Bethesda)">
        <title>The Physical Genome Mapping of Anopheles albimanus Corrected Scaffold Misassemblies and Identified Interarm Rearrangements in Genus Anopheles.</title>
        <authorList>
            <person name="Artemov G.N."/>
            <person name="Peery A.N."/>
            <person name="Jiang X."/>
            <person name="Tu Z."/>
            <person name="Stegniy V.N."/>
            <person name="Sharakhova M.V."/>
            <person name="Sharakhov I.V."/>
        </authorList>
    </citation>
    <scope>NUCLEOTIDE SEQUENCE [LARGE SCALE GENOMIC DNA]</scope>
    <source>
        <strain evidence="1 2">ALBI9_A</strain>
    </source>
</reference>
<evidence type="ECO:0000313" key="1">
    <source>
        <dbReference type="EnsemblMetazoa" id="AALB004709-PA"/>
    </source>
</evidence>
<name>A0A182FDW8_ANOAL</name>
<evidence type="ECO:0000313" key="2">
    <source>
        <dbReference type="Proteomes" id="UP000069272"/>
    </source>
</evidence>
<organism evidence="1 2">
    <name type="scientific">Anopheles albimanus</name>
    <name type="common">New world malaria mosquito</name>
    <dbReference type="NCBI Taxonomy" id="7167"/>
    <lineage>
        <taxon>Eukaryota</taxon>
        <taxon>Metazoa</taxon>
        <taxon>Ecdysozoa</taxon>
        <taxon>Arthropoda</taxon>
        <taxon>Hexapoda</taxon>
        <taxon>Insecta</taxon>
        <taxon>Pterygota</taxon>
        <taxon>Neoptera</taxon>
        <taxon>Endopterygota</taxon>
        <taxon>Diptera</taxon>
        <taxon>Nematocera</taxon>
        <taxon>Culicoidea</taxon>
        <taxon>Culicidae</taxon>
        <taxon>Anophelinae</taxon>
        <taxon>Anopheles</taxon>
    </lineage>
</organism>
<dbReference type="VEuPathDB" id="VectorBase:AALB004709"/>
<protein>
    <submittedName>
        <fullName evidence="1">Uncharacterized protein</fullName>
    </submittedName>
</protein>
<proteinExistence type="predicted"/>
<accession>A0A182FDW8</accession>
<reference evidence="1" key="2">
    <citation type="submission" date="2022-08" db="UniProtKB">
        <authorList>
            <consortium name="EnsemblMetazoa"/>
        </authorList>
    </citation>
    <scope>IDENTIFICATION</scope>
    <source>
        <strain evidence="1">STECLA/ALBI9_A</strain>
    </source>
</reference>
<dbReference type="Proteomes" id="UP000069272">
    <property type="component" value="Chromosome 3L"/>
</dbReference>
<dbReference type="AlphaFoldDB" id="A0A182FDW8"/>
<dbReference type="EnsemblMetazoa" id="AALB004709-RA">
    <property type="protein sequence ID" value="AALB004709-PA"/>
    <property type="gene ID" value="AALB004709"/>
</dbReference>